<feature type="region of interest" description="Disordered" evidence="11">
    <location>
        <begin position="1"/>
        <end position="85"/>
    </location>
</feature>
<dbReference type="GO" id="GO:0046873">
    <property type="term" value="F:metal ion transmembrane transporter activity"/>
    <property type="evidence" value="ECO:0007669"/>
    <property type="project" value="InterPro"/>
</dbReference>
<feature type="compositionally biased region" description="Basic and acidic residues" evidence="11">
    <location>
        <begin position="44"/>
        <end position="60"/>
    </location>
</feature>
<comment type="similarity">
    <text evidence="4">Belongs to the putative lipase ROG1 family.</text>
</comment>
<feature type="compositionally biased region" description="Low complexity" evidence="11">
    <location>
        <begin position="799"/>
        <end position="808"/>
    </location>
</feature>
<feature type="compositionally biased region" description="Low complexity" evidence="11">
    <location>
        <begin position="31"/>
        <end position="42"/>
    </location>
</feature>
<sequence>MEEDNNPSHSAGKGQAPPSAAETPQPLTGDALAAATAAAAAAHIEVRDFSVPRLSEDGTVPREQGGESQEALGHLPPTLPAAADPGPGFVGVDGDVGGTGHNETEVDVIAVPCPGADPVNTWTYSQDLWPETDIPGEVGSRTSLRIRGPWVTKNLRRAASIARVFLYRHRELEDGMSLESLAKDLLDQVEQMRKGVVARPLFFIGHSIGGLVIKYALANAHRSGRYQAIVDNCHGVTFFGTPHQGSSYMSMSNLKESIRDLLHLQSTLPQSLTDEINVRNLNLVGLHDQFVDMASEFRLWSFYETRESMLSGAAAGFSDEVQFGAPLVSVKSALLDVWQEDVYAVDSDHAHLAAFGPNNVRIMDSYLDEFARAIEKAARLNQAYRHTPLHVRSLVKVEIIGFYEDPDTMEPTPGQQGCGEPGSVIRLYSIKYPFKEFLKNGPDRCLSERLHGGLKKRSSRRGVGVAPKASASSKEPQWEGTGLGLSSDAAETSQGSGGLVSSPEIVITSASAQERPPLLRVPAQSEPSFRPPSPESNASVSTTMSDPVLPLSYGGEFAGEDAHTIDLLAQQQAKLLLKQHGLTANVGFSRPTQSRRKFMWVHIPFNNPVWVKEVFATLGRTQGLDFSRLFDYDNWVSKQVQNRNSDSQPAYLKAICKYLSAADRLASPRVPSPLFGPVNLGITPNCLYLYLPYLHFDTYQSMIRRRKLIAKRRSHGRAKPVPQWVEQETLELKMIWDYIGFDPPLNCRRTLDQFGHHSLRDTNSRDDDQMLYKLTKKDSPVPWGLSKTGDTEHPPAGYSMSSMKGSSSTIYEGADESGVEGGAHLKDGHVLVVDQLWLWSVDMTTLVTFFSKRESNPTEGTLFQQADLRSSIYNELNGDLTGRTENTLDLAALIVWHSVTVLLDRSTHPDLEIFRIFDEAIGMLAERMTLNMKQFRINALDMEADDDDDDEDSDDSDAEGESPAAIKKRHRRELERSERENRENTSALLELRDLEDELSTLQKLFEMQDSTVRQMKEIYTSKEFNEMTKAGQDHLDEALEYLDDFKQQTTEMLKRVETTRNDYEKMLEMVQRQAQVDEVRWSRLQAELASSQNLSVMIFTTFTVIFLPLTFFTGLFGMNTIEWQDERIPSLKQIGAISLPASALLIVVSLVAAFSWRVQSAFKATYRGLRTSWKVIKGAYADRLEPESRKEAKRMRREEKKRRQKEAKMAQDDESYDFWAMVKRQQRAVRYQIPEQNVSGLTPANVYLRR</sequence>
<keyword evidence="8" id="KW-0496">Mitochondrion</keyword>
<keyword evidence="6" id="KW-0256">Endoplasmic reticulum</keyword>
<dbReference type="GO" id="GO:0005739">
    <property type="term" value="C:mitochondrion"/>
    <property type="evidence" value="ECO:0007669"/>
    <property type="project" value="UniProtKB-SubCell"/>
</dbReference>
<evidence type="ECO:0000256" key="3">
    <source>
        <dbReference type="ARBA" id="ARBA00004240"/>
    </source>
</evidence>
<dbReference type="Gene3D" id="3.40.50.1820">
    <property type="entry name" value="alpha/beta hydrolase"/>
    <property type="match status" value="1"/>
</dbReference>
<keyword evidence="10" id="KW-0175">Coiled coil</keyword>
<feature type="domain" description="DUF676" evidence="13">
    <location>
        <begin position="180"/>
        <end position="254"/>
    </location>
</feature>
<evidence type="ECO:0000256" key="11">
    <source>
        <dbReference type="SAM" id="MobiDB-lite"/>
    </source>
</evidence>
<feature type="region of interest" description="Disordered" evidence="11">
    <location>
        <begin position="944"/>
        <end position="984"/>
    </location>
</feature>
<keyword evidence="5 12" id="KW-0812">Transmembrane</keyword>
<dbReference type="SUPFAM" id="SSF144083">
    <property type="entry name" value="Magnesium transport protein CorA, transmembrane region"/>
    <property type="match status" value="1"/>
</dbReference>
<dbReference type="EMBL" id="MU853570">
    <property type="protein sequence ID" value="KAK4145257.1"/>
    <property type="molecule type" value="Genomic_DNA"/>
</dbReference>
<dbReference type="GeneID" id="87813331"/>
<feature type="region of interest" description="Disordered" evidence="11">
    <location>
        <begin position="782"/>
        <end position="814"/>
    </location>
</feature>
<feature type="coiled-coil region" evidence="10">
    <location>
        <begin position="1046"/>
        <end position="1073"/>
    </location>
</feature>
<accession>A0AAN6V5R9</accession>
<evidence type="ECO:0000256" key="10">
    <source>
        <dbReference type="SAM" id="Coils"/>
    </source>
</evidence>
<dbReference type="InterPro" id="IPR052374">
    <property type="entry name" value="SERAC1"/>
</dbReference>
<dbReference type="Gene3D" id="1.20.58.340">
    <property type="entry name" value="Magnesium transport protein CorA, transmembrane region"/>
    <property type="match status" value="1"/>
</dbReference>
<evidence type="ECO:0000256" key="6">
    <source>
        <dbReference type="ARBA" id="ARBA00022824"/>
    </source>
</evidence>
<evidence type="ECO:0000313" key="15">
    <source>
        <dbReference type="Proteomes" id="UP001302676"/>
    </source>
</evidence>
<evidence type="ECO:0000256" key="5">
    <source>
        <dbReference type="ARBA" id="ARBA00022692"/>
    </source>
</evidence>
<feature type="region of interest" description="Disordered" evidence="11">
    <location>
        <begin position="450"/>
        <end position="544"/>
    </location>
</feature>
<comment type="subcellular location">
    <subcellularLocation>
        <location evidence="3">Endoplasmic reticulum</location>
    </subcellularLocation>
    <subcellularLocation>
        <location evidence="1">Membrane</location>
        <topology evidence="1">Multi-pass membrane protein</topology>
    </subcellularLocation>
    <subcellularLocation>
        <location evidence="2">Mitochondrion</location>
    </subcellularLocation>
</comment>
<name>A0AAN6V5R9_9PEZI</name>
<gene>
    <name evidence="14" type="ORF">C8A04DRAFT_10796</name>
</gene>
<dbReference type="PANTHER" id="PTHR48182:SF2">
    <property type="entry name" value="PROTEIN SERAC1"/>
    <property type="match status" value="1"/>
</dbReference>
<keyword evidence="15" id="KW-1185">Reference proteome</keyword>
<evidence type="ECO:0000259" key="13">
    <source>
        <dbReference type="Pfam" id="PF05057"/>
    </source>
</evidence>
<evidence type="ECO:0000256" key="7">
    <source>
        <dbReference type="ARBA" id="ARBA00022989"/>
    </source>
</evidence>
<dbReference type="AlphaFoldDB" id="A0AAN6V5R9"/>
<keyword evidence="7 12" id="KW-1133">Transmembrane helix</keyword>
<evidence type="ECO:0000256" key="8">
    <source>
        <dbReference type="ARBA" id="ARBA00023128"/>
    </source>
</evidence>
<dbReference type="InterPro" id="IPR029058">
    <property type="entry name" value="AB_hydrolase_fold"/>
</dbReference>
<feature type="compositionally biased region" description="Basic and acidic residues" evidence="11">
    <location>
        <begin position="972"/>
        <end position="983"/>
    </location>
</feature>
<dbReference type="Pfam" id="PF01544">
    <property type="entry name" value="CorA"/>
    <property type="match status" value="1"/>
</dbReference>
<reference evidence="14" key="1">
    <citation type="journal article" date="2023" name="Mol. Phylogenet. Evol.">
        <title>Genome-scale phylogeny and comparative genomics of the fungal order Sordariales.</title>
        <authorList>
            <person name="Hensen N."/>
            <person name="Bonometti L."/>
            <person name="Westerberg I."/>
            <person name="Brannstrom I.O."/>
            <person name="Guillou S."/>
            <person name="Cros-Aarteil S."/>
            <person name="Calhoun S."/>
            <person name="Haridas S."/>
            <person name="Kuo A."/>
            <person name="Mondo S."/>
            <person name="Pangilinan J."/>
            <person name="Riley R."/>
            <person name="LaButti K."/>
            <person name="Andreopoulos B."/>
            <person name="Lipzen A."/>
            <person name="Chen C."/>
            <person name="Yan M."/>
            <person name="Daum C."/>
            <person name="Ng V."/>
            <person name="Clum A."/>
            <person name="Steindorff A."/>
            <person name="Ohm R.A."/>
            <person name="Martin F."/>
            <person name="Silar P."/>
            <person name="Natvig D.O."/>
            <person name="Lalanne C."/>
            <person name="Gautier V."/>
            <person name="Ament-Velasquez S.L."/>
            <person name="Kruys A."/>
            <person name="Hutchinson M.I."/>
            <person name="Powell A.J."/>
            <person name="Barry K."/>
            <person name="Miller A.N."/>
            <person name="Grigoriev I.V."/>
            <person name="Debuchy R."/>
            <person name="Gladieux P."/>
            <person name="Hiltunen Thoren M."/>
            <person name="Johannesson H."/>
        </authorList>
    </citation>
    <scope>NUCLEOTIDE SEQUENCE</scope>
    <source>
        <strain evidence="14">CBS 141.50</strain>
    </source>
</reference>
<dbReference type="SUPFAM" id="SSF53474">
    <property type="entry name" value="alpha/beta-Hydrolases"/>
    <property type="match status" value="1"/>
</dbReference>
<dbReference type="Proteomes" id="UP001302676">
    <property type="component" value="Unassembled WGS sequence"/>
</dbReference>
<evidence type="ECO:0000256" key="1">
    <source>
        <dbReference type="ARBA" id="ARBA00004141"/>
    </source>
</evidence>
<dbReference type="PANTHER" id="PTHR48182">
    <property type="entry name" value="PROTEIN SERAC1"/>
    <property type="match status" value="1"/>
</dbReference>
<comment type="caution">
    <text evidence="14">The sequence shown here is derived from an EMBL/GenBank/DDBJ whole genome shotgun (WGS) entry which is preliminary data.</text>
</comment>
<feature type="transmembrane region" description="Helical" evidence="12">
    <location>
        <begin position="1137"/>
        <end position="1156"/>
    </location>
</feature>
<dbReference type="Pfam" id="PF05057">
    <property type="entry name" value="DUF676"/>
    <property type="match status" value="1"/>
</dbReference>
<dbReference type="GO" id="GO:0005783">
    <property type="term" value="C:endoplasmic reticulum"/>
    <property type="evidence" value="ECO:0007669"/>
    <property type="project" value="UniProtKB-SubCell"/>
</dbReference>
<keyword evidence="9 12" id="KW-0472">Membrane</keyword>
<dbReference type="RefSeq" id="XP_062638628.1">
    <property type="nucleotide sequence ID" value="XM_062776718.1"/>
</dbReference>
<proteinExistence type="inferred from homology"/>
<reference evidence="14" key="2">
    <citation type="submission" date="2023-05" db="EMBL/GenBank/DDBJ databases">
        <authorList>
            <consortium name="Lawrence Berkeley National Laboratory"/>
            <person name="Steindorff A."/>
            <person name="Hensen N."/>
            <person name="Bonometti L."/>
            <person name="Westerberg I."/>
            <person name="Brannstrom I.O."/>
            <person name="Guillou S."/>
            <person name="Cros-Aarteil S."/>
            <person name="Calhoun S."/>
            <person name="Haridas S."/>
            <person name="Kuo A."/>
            <person name="Mondo S."/>
            <person name="Pangilinan J."/>
            <person name="Riley R."/>
            <person name="Labutti K."/>
            <person name="Andreopoulos B."/>
            <person name="Lipzen A."/>
            <person name="Chen C."/>
            <person name="Yanf M."/>
            <person name="Daum C."/>
            <person name="Ng V."/>
            <person name="Clum A."/>
            <person name="Ohm R."/>
            <person name="Martin F."/>
            <person name="Silar P."/>
            <person name="Natvig D."/>
            <person name="Lalanne C."/>
            <person name="Gautier V."/>
            <person name="Ament-Velasquez S.L."/>
            <person name="Kruys A."/>
            <person name="Hutchinson M.I."/>
            <person name="Powell A.J."/>
            <person name="Barry K."/>
            <person name="Miller A.N."/>
            <person name="Grigoriev I.V."/>
            <person name="Debuchy R."/>
            <person name="Gladieux P."/>
            <person name="Thoren M.H."/>
            <person name="Johannesson H."/>
        </authorList>
    </citation>
    <scope>NUCLEOTIDE SEQUENCE</scope>
    <source>
        <strain evidence="14">CBS 141.50</strain>
    </source>
</reference>
<evidence type="ECO:0000313" key="14">
    <source>
        <dbReference type="EMBL" id="KAK4145257.1"/>
    </source>
</evidence>
<organism evidence="14 15">
    <name type="scientific">Dichotomopilus funicola</name>
    <dbReference type="NCBI Taxonomy" id="1934379"/>
    <lineage>
        <taxon>Eukaryota</taxon>
        <taxon>Fungi</taxon>
        <taxon>Dikarya</taxon>
        <taxon>Ascomycota</taxon>
        <taxon>Pezizomycotina</taxon>
        <taxon>Sordariomycetes</taxon>
        <taxon>Sordariomycetidae</taxon>
        <taxon>Sordariales</taxon>
        <taxon>Chaetomiaceae</taxon>
        <taxon>Dichotomopilus</taxon>
    </lineage>
</organism>
<evidence type="ECO:0000256" key="12">
    <source>
        <dbReference type="SAM" id="Phobius"/>
    </source>
</evidence>
<feature type="transmembrane region" description="Helical" evidence="12">
    <location>
        <begin position="1094"/>
        <end position="1116"/>
    </location>
</feature>
<feature type="compositionally biased region" description="Acidic residues" evidence="11">
    <location>
        <begin position="944"/>
        <end position="960"/>
    </location>
</feature>
<evidence type="ECO:0000256" key="9">
    <source>
        <dbReference type="ARBA" id="ARBA00023136"/>
    </source>
</evidence>
<feature type="region of interest" description="Disordered" evidence="11">
    <location>
        <begin position="1187"/>
        <end position="1213"/>
    </location>
</feature>
<feature type="compositionally biased region" description="Basic residues" evidence="11">
    <location>
        <begin position="1191"/>
        <end position="1205"/>
    </location>
</feature>
<evidence type="ECO:0000256" key="4">
    <source>
        <dbReference type="ARBA" id="ARBA00007920"/>
    </source>
</evidence>
<dbReference type="InterPro" id="IPR007751">
    <property type="entry name" value="DUF676_lipase-like"/>
</dbReference>
<dbReference type="GO" id="GO:0016020">
    <property type="term" value="C:membrane"/>
    <property type="evidence" value="ECO:0007669"/>
    <property type="project" value="UniProtKB-SubCell"/>
</dbReference>
<dbReference type="InterPro" id="IPR045863">
    <property type="entry name" value="CorA_TM1_TM2"/>
</dbReference>
<dbReference type="InterPro" id="IPR002523">
    <property type="entry name" value="MgTranspt_CorA/ZnTranspt_ZntB"/>
</dbReference>
<protein>
    <recommendedName>
        <fullName evidence="13">DUF676 domain-containing protein</fullName>
    </recommendedName>
</protein>
<evidence type="ECO:0000256" key="2">
    <source>
        <dbReference type="ARBA" id="ARBA00004173"/>
    </source>
</evidence>